<organism evidence="4">
    <name type="scientific">Onchocerca flexuosa</name>
    <dbReference type="NCBI Taxonomy" id="387005"/>
    <lineage>
        <taxon>Eukaryota</taxon>
        <taxon>Metazoa</taxon>
        <taxon>Ecdysozoa</taxon>
        <taxon>Nematoda</taxon>
        <taxon>Chromadorea</taxon>
        <taxon>Rhabditida</taxon>
        <taxon>Spirurina</taxon>
        <taxon>Spiruromorpha</taxon>
        <taxon>Filarioidea</taxon>
        <taxon>Onchocercidae</taxon>
        <taxon>Onchocerca</taxon>
    </lineage>
</organism>
<dbReference type="STRING" id="387005.A0A183H009"/>
<dbReference type="AlphaFoldDB" id="A0A183H009"/>
<sequence>MIMADFQISSSSSLKEQIKHASEDDSEYQDKSTMLTADRIISKAENSNLEMKTFDINMERLLVKHTPHALLHVPEHRPILATSENSMVSCTPPMSSIENVLHIDTIKSASSVLRPSFIDDHKGSVQIGAPIIDFTDQNLCHKYSSQSTFVLKSDTMKSEPVIESSSLYRIKNNTETVSGETIAQSKLTQQAILKSNISEEPLPQCVTKRVRWLPIKNLQENELYIGTTVINKRNRRQSMFDLRNETFSRNGFQINKQFDSMFHLDHASLLNKKTDTPPPLDTLDWSDAGSSSPLFFLRHFSSTSK</sequence>
<gene>
    <name evidence="2" type="ORF">OFLC_LOCUS819</name>
</gene>
<feature type="region of interest" description="Disordered" evidence="1">
    <location>
        <begin position="1"/>
        <end position="31"/>
    </location>
</feature>
<dbReference type="WBParaSite" id="OFLC_0000081801-mRNA-1">
    <property type="protein sequence ID" value="OFLC_0000081801-mRNA-1"/>
    <property type="gene ID" value="OFLC_0000081801"/>
</dbReference>
<reference evidence="2 3" key="2">
    <citation type="submission" date="2018-11" db="EMBL/GenBank/DDBJ databases">
        <authorList>
            <consortium name="Pathogen Informatics"/>
        </authorList>
    </citation>
    <scope>NUCLEOTIDE SEQUENCE [LARGE SCALE GENOMIC DNA]</scope>
</reference>
<dbReference type="Proteomes" id="UP000267606">
    <property type="component" value="Unassembled WGS sequence"/>
</dbReference>
<evidence type="ECO:0000313" key="3">
    <source>
        <dbReference type="Proteomes" id="UP000267606"/>
    </source>
</evidence>
<proteinExistence type="predicted"/>
<reference evidence="4" key="1">
    <citation type="submission" date="2016-06" db="UniProtKB">
        <authorList>
            <consortium name="WormBaseParasite"/>
        </authorList>
    </citation>
    <scope>IDENTIFICATION</scope>
</reference>
<evidence type="ECO:0000313" key="4">
    <source>
        <dbReference type="WBParaSite" id="OFLC_0000081801-mRNA-1"/>
    </source>
</evidence>
<dbReference type="EMBL" id="UZAJ01000325">
    <property type="protein sequence ID" value="VDO27201.1"/>
    <property type="molecule type" value="Genomic_DNA"/>
</dbReference>
<evidence type="ECO:0000313" key="2">
    <source>
        <dbReference type="EMBL" id="VDO27201.1"/>
    </source>
</evidence>
<protein>
    <submittedName>
        <fullName evidence="2 4">Uncharacterized protein</fullName>
    </submittedName>
</protein>
<keyword evidence="3" id="KW-1185">Reference proteome</keyword>
<accession>A0A183H009</accession>
<evidence type="ECO:0000256" key="1">
    <source>
        <dbReference type="SAM" id="MobiDB-lite"/>
    </source>
</evidence>
<name>A0A183H009_9BILA</name>